<proteinExistence type="predicted"/>
<dbReference type="InterPro" id="IPR053913">
    <property type="entry name" value="NADAR-DarT1"/>
</dbReference>
<comment type="caution">
    <text evidence="1">The sequence shown here is derived from an EMBL/GenBank/DDBJ whole genome shotgun (WGS) entry which is preliminary data.</text>
</comment>
<evidence type="ECO:0000313" key="1">
    <source>
        <dbReference type="EMBL" id="MDE4165071.1"/>
    </source>
</evidence>
<accession>A0ABD4X6E4</accession>
<dbReference type="Pfam" id="PF22397">
    <property type="entry name" value="NADAR-DarT1"/>
    <property type="match status" value="1"/>
</dbReference>
<dbReference type="RefSeq" id="WP_274839378.1">
    <property type="nucleotide sequence ID" value="NZ_JARCIZ010000001.1"/>
</dbReference>
<sequence length="230" mass="26384">MAKRFIYVPDLHNPGVKEVALEFQWYPGFAISQKQKSIISLHNAAEEAGYHPILEISSKSEDELGVKASAFNLSFFTKSSNRKVSVESAFQGSKVFAYAGPFPDMYDMTARQAKKEIRVRQNGTLTGFNFFGKDFPIRPRTFFYDWLYINTLHKDEELSTSMCRFAGFSDIEFNPDKSVNCQAFSAALYVSLVRCDALEQALESERSFKELLTPFYERRERSNPLQRSLI</sequence>
<reference evidence="1 2" key="1">
    <citation type="submission" date="2023-02" db="EMBL/GenBank/DDBJ databases">
        <title>Population genomics of bacteria associated with diatom.</title>
        <authorList>
            <person name="Xie J."/>
            <person name="Wang H."/>
        </authorList>
    </citation>
    <scope>NUCLEOTIDE SEQUENCE [LARGE SCALE GENOMIC DNA]</scope>
    <source>
        <strain evidence="1 2">PT47_8</strain>
    </source>
</reference>
<evidence type="ECO:0000313" key="2">
    <source>
        <dbReference type="Proteomes" id="UP001218364"/>
    </source>
</evidence>
<dbReference type="Proteomes" id="UP001218364">
    <property type="component" value="Unassembled WGS sequence"/>
</dbReference>
<name>A0ABD4X6E4_9RHOB</name>
<gene>
    <name evidence="1" type="ORF">PXK24_05165</name>
</gene>
<protein>
    <submittedName>
        <fullName evidence="1">Uncharacterized protein</fullName>
    </submittedName>
</protein>
<organism evidence="1 2">
    <name type="scientific">Phaeobacter gallaeciensis</name>
    <dbReference type="NCBI Taxonomy" id="60890"/>
    <lineage>
        <taxon>Bacteria</taxon>
        <taxon>Pseudomonadati</taxon>
        <taxon>Pseudomonadota</taxon>
        <taxon>Alphaproteobacteria</taxon>
        <taxon>Rhodobacterales</taxon>
        <taxon>Roseobacteraceae</taxon>
        <taxon>Phaeobacter</taxon>
    </lineage>
</organism>
<dbReference type="AlphaFoldDB" id="A0ABD4X6E4"/>
<dbReference type="EMBL" id="JARCJK010000002">
    <property type="protein sequence ID" value="MDE4165071.1"/>
    <property type="molecule type" value="Genomic_DNA"/>
</dbReference>